<dbReference type="Pfam" id="PF23622">
    <property type="entry name" value="LRR_At1g61320_AtMIF1"/>
    <property type="match status" value="2"/>
</dbReference>
<protein>
    <recommendedName>
        <fullName evidence="1">At1g61320/AtMIF1 LRR domain-containing protein</fullName>
    </recommendedName>
</protein>
<dbReference type="PANTHER" id="PTHR34145:SF48">
    <property type="entry name" value="OS01G0553400 PROTEIN"/>
    <property type="match status" value="1"/>
</dbReference>
<dbReference type="Gene3D" id="3.80.10.10">
    <property type="entry name" value="Ribonuclease Inhibitor"/>
    <property type="match status" value="1"/>
</dbReference>
<sequence>MVKLRVVAPKKLPKSEGRARNRLKKTKAFPLHRLPTVRSSTCHMVTTFIQRSRTDKHSIVSRKWRRLWTCYPTLVLTRETMLGGSAAGDHPTPDVATFIRCVNSIVRQLSSSATLDKFVIKFPLFRTDASHLDRWVSLSAASRARRIVLDLCPEVTTTERNERYSFPLQLFSGSCVKSLCLGFISMNLPPGPCGFTNLKKLGLHMVSITGDLQRLLPECDVLERLSLTECSLHPYLILHRPLQRLRYLRLLDCRLHRLELQAPNLTEFEFTNYPITFILDDCPSMSMASIGLLSPEYSFGYACTELPAALPHVLCPQSSTGILHLARMLELAPVLEELEIHVSTIIRHRSTTNRNLDETAARRLYKHLRSVHMTGFYAIRGQLELARHILRSSVALERMIIDPKVKVPKGRSSRDYPDLHYADVGRVMARCSLENGEFPRSIITIL</sequence>
<dbReference type="InterPro" id="IPR055357">
    <property type="entry name" value="LRR_At1g61320_AtMIF1"/>
</dbReference>
<feature type="domain" description="At1g61320/AtMIF1 LRR" evidence="1">
    <location>
        <begin position="322"/>
        <end position="406"/>
    </location>
</feature>
<evidence type="ECO:0000313" key="2">
    <source>
        <dbReference type="EMBL" id="CAL5024638.1"/>
    </source>
</evidence>
<dbReference type="InterPro" id="IPR053772">
    <property type="entry name" value="At1g61320/At1g61330-like"/>
</dbReference>
<feature type="domain" description="At1g61320/AtMIF1 LRR" evidence="1">
    <location>
        <begin position="127"/>
        <end position="313"/>
    </location>
</feature>
<gene>
    <name evidence="2" type="ORF">URODEC1_LOCUS77635</name>
</gene>
<evidence type="ECO:0000313" key="3">
    <source>
        <dbReference type="Proteomes" id="UP001497457"/>
    </source>
</evidence>
<evidence type="ECO:0000259" key="1">
    <source>
        <dbReference type="Pfam" id="PF23622"/>
    </source>
</evidence>
<dbReference type="Proteomes" id="UP001497457">
    <property type="component" value="Chromosome 30rd"/>
</dbReference>
<dbReference type="SUPFAM" id="SSF52047">
    <property type="entry name" value="RNI-like"/>
    <property type="match status" value="1"/>
</dbReference>
<dbReference type="PANTHER" id="PTHR34145">
    <property type="entry name" value="OS02G0105600 PROTEIN"/>
    <property type="match status" value="1"/>
</dbReference>
<reference evidence="2" key="1">
    <citation type="submission" date="2024-10" db="EMBL/GenBank/DDBJ databases">
        <authorList>
            <person name="Ryan C."/>
        </authorList>
    </citation>
    <scope>NUCLEOTIDE SEQUENCE [LARGE SCALE GENOMIC DNA]</scope>
</reference>
<proteinExistence type="predicted"/>
<name>A0ABC9CRB7_9POAL</name>
<organism evidence="2 3">
    <name type="scientific">Urochloa decumbens</name>
    <dbReference type="NCBI Taxonomy" id="240449"/>
    <lineage>
        <taxon>Eukaryota</taxon>
        <taxon>Viridiplantae</taxon>
        <taxon>Streptophyta</taxon>
        <taxon>Embryophyta</taxon>
        <taxon>Tracheophyta</taxon>
        <taxon>Spermatophyta</taxon>
        <taxon>Magnoliopsida</taxon>
        <taxon>Liliopsida</taxon>
        <taxon>Poales</taxon>
        <taxon>Poaceae</taxon>
        <taxon>PACMAD clade</taxon>
        <taxon>Panicoideae</taxon>
        <taxon>Panicodae</taxon>
        <taxon>Paniceae</taxon>
        <taxon>Melinidinae</taxon>
        <taxon>Urochloa</taxon>
    </lineage>
</organism>
<dbReference type="EMBL" id="OZ075140">
    <property type="protein sequence ID" value="CAL5024638.1"/>
    <property type="molecule type" value="Genomic_DNA"/>
</dbReference>
<dbReference type="AlphaFoldDB" id="A0ABC9CRB7"/>
<dbReference type="InterPro" id="IPR032675">
    <property type="entry name" value="LRR_dom_sf"/>
</dbReference>
<accession>A0ABC9CRB7</accession>
<keyword evidence="3" id="KW-1185">Reference proteome</keyword>